<evidence type="ECO:0000256" key="1">
    <source>
        <dbReference type="ARBA" id="ARBA00009013"/>
    </source>
</evidence>
<dbReference type="PANTHER" id="PTHR33495">
    <property type="entry name" value="ANTI-SIGMA FACTOR ANTAGONIST TM_1081-RELATED-RELATED"/>
    <property type="match status" value="1"/>
</dbReference>
<dbReference type="InterPro" id="IPR036513">
    <property type="entry name" value="STAS_dom_sf"/>
</dbReference>
<dbReference type="KEGG" id="dap:Dacet_1211"/>
<evidence type="ECO:0000313" key="5">
    <source>
        <dbReference type="Proteomes" id="UP000002012"/>
    </source>
</evidence>
<dbReference type="PaxDb" id="522772-Dacet_1211"/>
<feature type="domain" description="STAS" evidence="3">
    <location>
        <begin position="1"/>
        <end position="101"/>
    </location>
</feature>
<dbReference type="AlphaFoldDB" id="D4H7I4"/>
<proteinExistence type="inferred from homology"/>
<dbReference type="eggNOG" id="COG1366">
    <property type="taxonomic scope" value="Bacteria"/>
</dbReference>
<evidence type="ECO:0000259" key="3">
    <source>
        <dbReference type="PROSITE" id="PS50801"/>
    </source>
</evidence>
<comment type="similarity">
    <text evidence="1 2">Belongs to the anti-sigma-factor antagonist family.</text>
</comment>
<gene>
    <name evidence="4" type="ordered locus">Dacet_1211</name>
</gene>
<keyword evidence="5" id="KW-1185">Reference proteome</keyword>
<dbReference type="InterPro" id="IPR003658">
    <property type="entry name" value="Anti-sigma_ant"/>
</dbReference>
<dbReference type="CDD" id="cd07043">
    <property type="entry name" value="STAS_anti-anti-sigma_factors"/>
    <property type="match status" value="1"/>
</dbReference>
<dbReference type="Pfam" id="PF01740">
    <property type="entry name" value="STAS"/>
    <property type="match status" value="1"/>
</dbReference>
<dbReference type="InParanoid" id="D4H7I4"/>
<dbReference type="Proteomes" id="UP000002012">
    <property type="component" value="Chromosome"/>
</dbReference>
<accession>D4H7I4</accession>
<dbReference type="OrthoDB" id="9796601at2"/>
<protein>
    <recommendedName>
        <fullName evidence="2">Anti-sigma factor antagonist</fullName>
    </recommendedName>
</protein>
<evidence type="ECO:0000313" key="4">
    <source>
        <dbReference type="EMBL" id="ADD67983.1"/>
    </source>
</evidence>
<dbReference type="Gene3D" id="3.30.750.24">
    <property type="entry name" value="STAS domain"/>
    <property type="match status" value="1"/>
</dbReference>
<evidence type="ECO:0000256" key="2">
    <source>
        <dbReference type="RuleBase" id="RU003749"/>
    </source>
</evidence>
<dbReference type="EMBL" id="CP001968">
    <property type="protein sequence ID" value="ADD67983.1"/>
    <property type="molecule type" value="Genomic_DNA"/>
</dbReference>
<dbReference type="InterPro" id="IPR002645">
    <property type="entry name" value="STAS_dom"/>
</dbReference>
<dbReference type="SUPFAM" id="SSF52091">
    <property type="entry name" value="SpoIIaa-like"/>
    <property type="match status" value="1"/>
</dbReference>
<dbReference type="PANTHER" id="PTHR33495:SF2">
    <property type="entry name" value="ANTI-SIGMA FACTOR ANTAGONIST TM_1081-RELATED"/>
    <property type="match status" value="1"/>
</dbReference>
<dbReference type="HOGENOM" id="CLU_115403_6_4_0"/>
<name>D4H7I4_DENA2</name>
<dbReference type="RefSeq" id="WP_013010505.1">
    <property type="nucleotide sequence ID" value="NC_013943.1"/>
</dbReference>
<dbReference type="PROSITE" id="PS50801">
    <property type="entry name" value="STAS"/>
    <property type="match status" value="1"/>
</dbReference>
<dbReference type="GO" id="GO:0043856">
    <property type="term" value="F:anti-sigma factor antagonist activity"/>
    <property type="evidence" value="ECO:0007669"/>
    <property type="project" value="InterPro"/>
</dbReference>
<reference evidence="4 5" key="1">
    <citation type="journal article" date="2010" name="Stand. Genomic Sci.">
        <title>Complete genome sequence of Denitrovibrio acetiphilus type strain (N2460).</title>
        <authorList>
            <person name="Kiss H."/>
            <person name="Lang E."/>
            <person name="Lapidus A."/>
            <person name="Copeland A."/>
            <person name="Nolan M."/>
            <person name="Glavina Del Rio T."/>
            <person name="Chen F."/>
            <person name="Lucas S."/>
            <person name="Tice H."/>
            <person name="Cheng J.F."/>
            <person name="Han C."/>
            <person name="Goodwin L."/>
            <person name="Pitluck S."/>
            <person name="Liolios K."/>
            <person name="Pati A."/>
            <person name="Ivanova N."/>
            <person name="Mavromatis K."/>
            <person name="Chen A."/>
            <person name="Palaniappan K."/>
            <person name="Land M."/>
            <person name="Hauser L."/>
            <person name="Chang Y.J."/>
            <person name="Jeffries C.D."/>
            <person name="Detter J.C."/>
            <person name="Brettin T."/>
            <person name="Spring S."/>
            <person name="Rohde M."/>
            <person name="Goker M."/>
            <person name="Woyke T."/>
            <person name="Bristow J."/>
            <person name="Eisen J.A."/>
            <person name="Markowitz V."/>
            <person name="Hugenholtz P."/>
            <person name="Kyrpides N.C."/>
            <person name="Klenk H.P."/>
        </authorList>
    </citation>
    <scope>NUCLEOTIDE SEQUENCE [LARGE SCALE GENOMIC DNA]</scope>
    <source>
        <strain evidence="5">DSM 12809 / NBRC 114555 / N2460</strain>
    </source>
</reference>
<dbReference type="STRING" id="522772.Dacet_1211"/>
<sequence>MKIIVEEIADGKTIKPHGKIDILTSAELRSMLNDLTKKKVMLIVVDLEQVTYIDSSGLATLLEGLKNLKEYDGKMKLVNVPERILKVLSLMKLDMIFDISK</sequence>
<organism evidence="4 5">
    <name type="scientific">Denitrovibrio acetiphilus (strain DSM 12809 / NBRC 114555 / N2460)</name>
    <dbReference type="NCBI Taxonomy" id="522772"/>
    <lineage>
        <taxon>Bacteria</taxon>
        <taxon>Pseudomonadati</taxon>
        <taxon>Deferribacterota</taxon>
        <taxon>Deferribacteres</taxon>
        <taxon>Deferribacterales</taxon>
        <taxon>Geovibrionaceae</taxon>
        <taxon>Denitrovibrio</taxon>
    </lineage>
</organism>
<dbReference type="NCBIfam" id="TIGR00377">
    <property type="entry name" value="ant_ant_sig"/>
    <property type="match status" value="1"/>
</dbReference>